<dbReference type="InterPro" id="IPR006149">
    <property type="entry name" value="EB_dom"/>
</dbReference>
<dbReference type="SUPFAM" id="SSF56487">
    <property type="entry name" value="SRCR-like"/>
    <property type="match status" value="1"/>
</dbReference>
<dbReference type="InterPro" id="IPR001190">
    <property type="entry name" value="SRCR"/>
</dbReference>
<feature type="chain" id="PRO_5025504492" description="SRCR domain-containing protein" evidence="5">
    <location>
        <begin position="20"/>
        <end position="375"/>
    </location>
</feature>
<organism evidence="7 8">
    <name type="scientific">Amphibalanus amphitrite</name>
    <name type="common">Striped barnacle</name>
    <name type="synonym">Balanus amphitrite</name>
    <dbReference type="NCBI Taxonomy" id="1232801"/>
    <lineage>
        <taxon>Eukaryota</taxon>
        <taxon>Metazoa</taxon>
        <taxon>Ecdysozoa</taxon>
        <taxon>Arthropoda</taxon>
        <taxon>Crustacea</taxon>
        <taxon>Multicrustacea</taxon>
        <taxon>Cirripedia</taxon>
        <taxon>Thoracica</taxon>
        <taxon>Thoracicalcarea</taxon>
        <taxon>Balanomorpha</taxon>
        <taxon>Balanoidea</taxon>
        <taxon>Balanidae</taxon>
        <taxon>Amphibalaninae</taxon>
        <taxon>Amphibalanus</taxon>
    </lineage>
</organism>
<evidence type="ECO:0000313" key="7">
    <source>
        <dbReference type="EMBL" id="KAF0287301.1"/>
    </source>
</evidence>
<feature type="region of interest" description="Disordered" evidence="4">
    <location>
        <begin position="96"/>
        <end position="121"/>
    </location>
</feature>
<comment type="caution">
    <text evidence="2">Lacks conserved residue(s) required for the propagation of feature annotation.</text>
</comment>
<dbReference type="GO" id="GO:0016020">
    <property type="term" value="C:membrane"/>
    <property type="evidence" value="ECO:0007669"/>
    <property type="project" value="InterPro"/>
</dbReference>
<gene>
    <name evidence="7" type="ORF">FJT64_014226</name>
</gene>
<comment type="caution">
    <text evidence="7">The sequence shown here is derived from an EMBL/GenBank/DDBJ whole genome shotgun (WGS) entry which is preliminary data.</text>
</comment>
<proteinExistence type="predicted"/>
<sequence length="375" mass="40775">MALPRLFACLLLALSSAQGHSTESGYHKRVRRGDLSAGDLVQAAAAEFESRARDAAAASTAQLEERLASLEKRLDEQSTLLEEALSALAKISDNLSGLQPGGARSGPQPSDRPSPTAGRVLGEPCRVNSECSDLIANTECGDGGRCVCAGGLLRGPGETCLPAPWLGGECRTDHHCDVRTPHAMCSPEWTCRCPADMMTIQGKCRPFPRLSEHCLSDADCRQATKYAVCSPLTRRCVCPRGSWNFNNMHCRLGVPSGRPCLYDRDCSTMQKIYTCIGGICQVRRCDPHSGASNRFRLVGGNSCNNGYVEFTYDSGQNWTFLCDSNWTGADATVLCSYMGFDYGHPMTVNSRARATSTSNVTRFLWVEDLECEVFL</sequence>
<accession>A0A6A4VCF1</accession>
<feature type="coiled-coil region" evidence="3">
    <location>
        <begin position="53"/>
        <end position="87"/>
    </location>
</feature>
<dbReference type="InterPro" id="IPR036772">
    <property type="entry name" value="SRCR-like_dom_sf"/>
</dbReference>
<evidence type="ECO:0000313" key="8">
    <source>
        <dbReference type="Proteomes" id="UP000440578"/>
    </source>
</evidence>
<evidence type="ECO:0000259" key="6">
    <source>
        <dbReference type="PROSITE" id="PS50287"/>
    </source>
</evidence>
<protein>
    <recommendedName>
        <fullName evidence="6">SRCR domain-containing protein</fullName>
    </recommendedName>
</protein>
<evidence type="ECO:0000256" key="4">
    <source>
        <dbReference type="SAM" id="MobiDB-lite"/>
    </source>
</evidence>
<dbReference type="Pfam" id="PF01683">
    <property type="entry name" value="EB"/>
    <property type="match status" value="1"/>
</dbReference>
<dbReference type="PANTHER" id="PTHR39069:SF8">
    <property type="entry name" value="FI17111P1"/>
    <property type="match status" value="1"/>
</dbReference>
<evidence type="ECO:0000256" key="3">
    <source>
        <dbReference type="SAM" id="Coils"/>
    </source>
</evidence>
<keyword evidence="8" id="KW-1185">Reference proteome</keyword>
<feature type="domain" description="SRCR" evidence="6">
    <location>
        <begin position="295"/>
        <end position="375"/>
    </location>
</feature>
<keyword evidence="1" id="KW-1015">Disulfide bond</keyword>
<feature type="signal peptide" evidence="5">
    <location>
        <begin position="1"/>
        <end position="19"/>
    </location>
</feature>
<name>A0A6A4VCF1_AMPAM</name>
<dbReference type="Gene3D" id="3.10.250.10">
    <property type="entry name" value="SRCR-like domain"/>
    <property type="match status" value="1"/>
</dbReference>
<dbReference type="Pfam" id="PF00530">
    <property type="entry name" value="SRCR"/>
    <property type="match status" value="1"/>
</dbReference>
<keyword evidence="5" id="KW-0732">Signal</keyword>
<dbReference type="AlphaFoldDB" id="A0A6A4VCF1"/>
<reference evidence="7 8" key="1">
    <citation type="submission" date="2019-07" db="EMBL/GenBank/DDBJ databases">
        <title>Draft genome assembly of a fouling barnacle, Amphibalanus amphitrite (Darwin, 1854): The first reference genome for Thecostraca.</title>
        <authorList>
            <person name="Kim W."/>
        </authorList>
    </citation>
    <scope>NUCLEOTIDE SEQUENCE [LARGE SCALE GENOMIC DNA]</scope>
    <source>
        <strain evidence="7">SNU_AA5</strain>
        <tissue evidence="7">Soma without cirri and trophi</tissue>
    </source>
</reference>
<dbReference type="PROSITE" id="PS50287">
    <property type="entry name" value="SRCR_2"/>
    <property type="match status" value="1"/>
</dbReference>
<evidence type="ECO:0000256" key="2">
    <source>
        <dbReference type="PROSITE-ProRule" id="PRU00196"/>
    </source>
</evidence>
<dbReference type="OrthoDB" id="5912242at2759"/>
<dbReference type="PANTHER" id="PTHR39069">
    <property type="entry name" value="ECDYSONE-INDUCIBLE GENE E1, ISOFORM A"/>
    <property type="match status" value="1"/>
</dbReference>
<dbReference type="EMBL" id="VIIS01002199">
    <property type="protein sequence ID" value="KAF0287301.1"/>
    <property type="molecule type" value="Genomic_DNA"/>
</dbReference>
<evidence type="ECO:0000256" key="1">
    <source>
        <dbReference type="ARBA" id="ARBA00023157"/>
    </source>
</evidence>
<keyword evidence="3" id="KW-0175">Coiled coil</keyword>
<dbReference type="Proteomes" id="UP000440578">
    <property type="component" value="Unassembled WGS sequence"/>
</dbReference>
<evidence type="ECO:0000256" key="5">
    <source>
        <dbReference type="SAM" id="SignalP"/>
    </source>
</evidence>